<comment type="caution">
    <text evidence="4">The sequence shown here is derived from an EMBL/GenBank/DDBJ whole genome shotgun (WGS) entry which is preliminary data.</text>
</comment>
<evidence type="ECO:0000256" key="1">
    <source>
        <dbReference type="ARBA" id="ARBA00022505"/>
    </source>
</evidence>
<dbReference type="RefSeq" id="WP_074199966.1">
    <property type="nucleotide sequence ID" value="NZ_FSQZ01000001.1"/>
</dbReference>
<dbReference type="SUPFAM" id="SSF56003">
    <property type="entry name" value="Molybdenum cofactor-binding domain"/>
    <property type="match status" value="1"/>
</dbReference>
<dbReference type="Pfam" id="PF01315">
    <property type="entry name" value="Ald_Xan_dh_C"/>
    <property type="match status" value="1"/>
</dbReference>
<gene>
    <name evidence="4" type="ORF">SAMN05444368_1808</name>
</gene>
<dbReference type="Proteomes" id="UP000185093">
    <property type="component" value="Unassembled WGS sequence"/>
</dbReference>
<evidence type="ECO:0000313" key="4">
    <source>
        <dbReference type="EMBL" id="SIN76844.1"/>
    </source>
</evidence>
<evidence type="ECO:0000313" key="5">
    <source>
        <dbReference type="Proteomes" id="UP000185093"/>
    </source>
</evidence>
<feature type="domain" description="Aldehyde oxidase/xanthine dehydrogenase a/b hammerhead" evidence="3">
    <location>
        <begin position="21"/>
        <end position="133"/>
    </location>
</feature>
<keyword evidence="2" id="KW-0560">Oxidoreductase</keyword>
<dbReference type="Pfam" id="PF20256">
    <property type="entry name" value="MoCoBD_2"/>
    <property type="match status" value="1"/>
</dbReference>
<dbReference type="InterPro" id="IPR036856">
    <property type="entry name" value="Ald_Oxase/Xan_DH_a/b_sf"/>
</dbReference>
<dbReference type="SUPFAM" id="SSF54665">
    <property type="entry name" value="CO dehydrogenase molybdoprotein N-domain-like"/>
    <property type="match status" value="1"/>
</dbReference>
<dbReference type="InterPro" id="IPR046867">
    <property type="entry name" value="AldOxase/xan_DH_MoCoBD2"/>
</dbReference>
<dbReference type="Gene3D" id="3.30.365.10">
    <property type="entry name" value="Aldehyde oxidase/xanthine dehydrogenase, molybdopterin binding domain"/>
    <property type="match status" value="4"/>
</dbReference>
<dbReference type="InterPro" id="IPR016208">
    <property type="entry name" value="Ald_Oxase/xanthine_DH-like"/>
</dbReference>
<dbReference type="InterPro" id="IPR000674">
    <property type="entry name" value="Ald_Oxase/Xan_DH_a/b"/>
</dbReference>
<protein>
    <submittedName>
        <fullName evidence="4">CO or xanthine dehydrogenase, Mo-binding subunit</fullName>
    </submittedName>
</protein>
<dbReference type="InterPro" id="IPR037165">
    <property type="entry name" value="AldOxase/xan_DH_Mopterin-bd_sf"/>
</dbReference>
<keyword evidence="5" id="KW-1185">Reference proteome</keyword>
<evidence type="ECO:0000256" key="2">
    <source>
        <dbReference type="ARBA" id="ARBA00023002"/>
    </source>
</evidence>
<evidence type="ECO:0000259" key="3">
    <source>
        <dbReference type="SMART" id="SM01008"/>
    </source>
</evidence>
<keyword evidence="1" id="KW-0500">Molybdenum</keyword>
<dbReference type="PANTHER" id="PTHR11908">
    <property type="entry name" value="XANTHINE DEHYDROGENASE"/>
    <property type="match status" value="1"/>
</dbReference>
<proteinExistence type="predicted"/>
<name>A0ABY1JFE0_9BACT</name>
<dbReference type="Pfam" id="PF02738">
    <property type="entry name" value="MoCoBD_1"/>
    <property type="match status" value="1"/>
</dbReference>
<organism evidence="4 5">
    <name type="scientific">Acetomicrobium flavidum</name>
    <dbReference type="NCBI Taxonomy" id="49896"/>
    <lineage>
        <taxon>Bacteria</taxon>
        <taxon>Thermotogati</taxon>
        <taxon>Synergistota</taxon>
        <taxon>Synergistia</taxon>
        <taxon>Synergistales</taxon>
        <taxon>Acetomicrobiaceae</taxon>
        <taxon>Acetomicrobium</taxon>
    </lineage>
</organism>
<dbReference type="EMBL" id="FSQZ01000001">
    <property type="protein sequence ID" value="SIN76844.1"/>
    <property type="molecule type" value="Genomic_DNA"/>
</dbReference>
<reference evidence="4 5" key="1">
    <citation type="submission" date="2016-11" db="EMBL/GenBank/DDBJ databases">
        <authorList>
            <person name="Varghese N."/>
            <person name="Submissions S."/>
        </authorList>
    </citation>
    <scope>NUCLEOTIDE SEQUENCE [LARGE SCALE GENOMIC DNA]</scope>
    <source>
        <strain evidence="4 5">DSM 20664</strain>
    </source>
</reference>
<accession>A0ABY1JFE0</accession>
<dbReference type="SMART" id="SM01008">
    <property type="entry name" value="Ald_Xan_dh_C"/>
    <property type="match status" value="1"/>
</dbReference>
<dbReference type="InterPro" id="IPR008274">
    <property type="entry name" value="AldOxase/xan_DH_MoCoBD1"/>
</dbReference>
<dbReference type="Gene3D" id="3.90.1170.50">
    <property type="entry name" value="Aldehyde oxidase/xanthine dehydrogenase, a/b hammerhead"/>
    <property type="match status" value="1"/>
</dbReference>
<sequence>MSEYLNIGKDKRKVDALALVAGEPLFADDYPLHNPLHIAFLYSPHAHAKIKSIDTSEAESMPGVALVLTYKNTPRVLYTSAGQSYPEPSPYDMYMFDEKVRFVGDRVALVAAESLEIAKEALKKIKVEYEMLPALFDIEEAEKDGAPVLHDGEEHVMIPSAIYRPEKNVAARIAFLYGDSQKGFEEADFVHEASYYTHIASHCALETHVTKATFDHYGRLVLITSTQVPFHARRIVSSVTGIPLNKIRVIKPRVGGGFGSKQEVLLEPYVALVAWRTKRPAQIVTSREEYFVSGRTRHAMRSRIKIGTKKDGTIVAMEIDDLMNAGAYGPHGPTVLSNTGAKVLPLFNKINNVSFYADCVYTNLPVGGAYRGYGATQGFFGLNQHLDEITRKLGIDMAEFVKKWHIKTGETSEVFKAIGEGKTGHEQIVTSCKLSECIDEAARAIGWKEKRGARRRVGDKLYGVGMAVATQGSGIPLVDMGAAHIKMNEDGSFNLFVGATDIGTGSDTVLAQIAAESLHVPFEKIIVLSSDTDLTPYDVGAYASSTTYVSGNAVRVCAEKVLEQVLKVACEMLECSRQDLALGVEEVIHARSGRRLSFKDIAYYAFYTKNQFQIEDSASFVSPVSPFPFCTTFAEVEVDIRTGIVRPLKVVTAMDCGNVLNPKLAEGQVEGAVLNGISFSLCEEYLFDEKGRMKNPNFWDYKVYKTTDLPEIVTILVPSFEEYGPYGAKSVGEVAINTPGPAIANAIYDAVGVRIYNLPMTPERVLKAIKEKGIG</sequence>
<dbReference type="PANTHER" id="PTHR11908:SF132">
    <property type="entry name" value="ALDEHYDE OXIDASE 1-RELATED"/>
    <property type="match status" value="1"/>
</dbReference>